<dbReference type="AlphaFoldDB" id="A0AAD6J132"/>
<dbReference type="Proteomes" id="UP001221413">
    <property type="component" value="Unassembled WGS sequence"/>
</dbReference>
<evidence type="ECO:0000256" key="1">
    <source>
        <dbReference type="SAM" id="MobiDB-lite"/>
    </source>
</evidence>
<protein>
    <submittedName>
        <fullName evidence="2">Uncharacterized protein</fullName>
    </submittedName>
</protein>
<evidence type="ECO:0000313" key="2">
    <source>
        <dbReference type="EMBL" id="KAJ6262443.1"/>
    </source>
</evidence>
<feature type="compositionally biased region" description="Basic and acidic residues" evidence="1">
    <location>
        <begin position="284"/>
        <end position="299"/>
    </location>
</feature>
<feature type="compositionally biased region" description="Polar residues" evidence="1">
    <location>
        <begin position="262"/>
        <end position="282"/>
    </location>
</feature>
<reference evidence="2" key="1">
    <citation type="submission" date="2023-01" db="EMBL/GenBank/DDBJ databases">
        <title>The chitinases involved in constricting ring structure development in the nematode-trapping fungus Drechslerella dactyloides.</title>
        <authorList>
            <person name="Wang R."/>
            <person name="Zhang L."/>
            <person name="Tang P."/>
            <person name="Li S."/>
            <person name="Liang L."/>
        </authorList>
    </citation>
    <scope>NUCLEOTIDE SEQUENCE</scope>
    <source>
        <strain evidence="2">YMF1.00031</strain>
    </source>
</reference>
<organism evidence="2 3">
    <name type="scientific">Drechslerella dactyloides</name>
    <name type="common">Nematode-trapping fungus</name>
    <name type="synonym">Arthrobotrys dactyloides</name>
    <dbReference type="NCBI Taxonomy" id="74499"/>
    <lineage>
        <taxon>Eukaryota</taxon>
        <taxon>Fungi</taxon>
        <taxon>Dikarya</taxon>
        <taxon>Ascomycota</taxon>
        <taxon>Pezizomycotina</taxon>
        <taxon>Orbiliomycetes</taxon>
        <taxon>Orbiliales</taxon>
        <taxon>Orbiliaceae</taxon>
        <taxon>Drechslerella</taxon>
    </lineage>
</organism>
<keyword evidence="3" id="KW-1185">Reference proteome</keyword>
<feature type="region of interest" description="Disordered" evidence="1">
    <location>
        <begin position="229"/>
        <end position="299"/>
    </location>
</feature>
<evidence type="ECO:0000313" key="3">
    <source>
        <dbReference type="Proteomes" id="UP001221413"/>
    </source>
</evidence>
<dbReference type="EMBL" id="JAQGDS010000003">
    <property type="protein sequence ID" value="KAJ6262443.1"/>
    <property type="molecule type" value="Genomic_DNA"/>
</dbReference>
<comment type="caution">
    <text evidence="2">The sequence shown here is derived from an EMBL/GenBank/DDBJ whole genome shotgun (WGS) entry which is preliminary data.</text>
</comment>
<name>A0AAD6J132_DREDA</name>
<gene>
    <name evidence="2" type="ORF">Dda_3251</name>
</gene>
<sequence length="299" mass="33318">MPSKFKKAIAKLFGKKSSRSEHIYSKMTMIIAPLTANLALMELPPSEDAMSTLPSSNDEQTMESIEPRVISPAFSMPEYDQEGLTRIDCVPRPAWAPSLSCTQMAQTEMHKKCHYRYAKLSKHGIHAPTMPVGPKRLAALEAYEKLDAQAPPIGHPLPQFTGVAAGLEESPLREATIKTKTILQAHGPNSLTYHGKMIRKKLMKTNKPAVTNHKVLSLYPGLPSVQHPAGRTARGWGREGVKPGLQPRATSPHLYGRDRQQSKQPLRQLSSPPTINIGITSETETDKERIRYREFRRDT</sequence>
<accession>A0AAD6J132</accession>
<proteinExistence type="predicted"/>